<organism evidence="3">
    <name type="scientific">Leptosphaeria maculans (strain JN3 / isolate v23.1.3 / race Av1-4-5-6-7-8)</name>
    <name type="common">Blackleg fungus</name>
    <name type="synonym">Phoma lingam</name>
    <dbReference type="NCBI Taxonomy" id="985895"/>
    <lineage>
        <taxon>Eukaryota</taxon>
        <taxon>Fungi</taxon>
        <taxon>Dikarya</taxon>
        <taxon>Ascomycota</taxon>
        <taxon>Pezizomycotina</taxon>
        <taxon>Dothideomycetes</taxon>
        <taxon>Pleosporomycetidae</taxon>
        <taxon>Pleosporales</taxon>
        <taxon>Pleosporineae</taxon>
        <taxon>Leptosphaeriaceae</taxon>
        <taxon>Plenodomus</taxon>
        <taxon>Plenodomus lingam/Leptosphaeria maculans species complex</taxon>
    </lineage>
</organism>
<feature type="compositionally biased region" description="Polar residues" evidence="1">
    <location>
        <begin position="418"/>
        <end position="428"/>
    </location>
</feature>
<protein>
    <submittedName>
        <fullName evidence="2">Uncharacterized protein</fullName>
    </submittedName>
</protein>
<feature type="compositionally biased region" description="Polar residues" evidence="1">
    <location>
        <begin position="395"/>
        <end position="409"/>
    </location>
</feature>
<feature type="compositionally biased region" description="Pro residues" evidence="1">
    <location>
        <begin position="335"/>
        <end position="348"/>
    </location>
</feature>
<dbReference type="OrthoDB" id="3357341at2759"/>
<evidence type="ECO:0000313" key="2">
    <source>
        <dbReference type="EMBL" id="CBX96384.1"/>
    </source>
</evidence>
<dbReference type="STRING" id="985895.E4ZYD9"/>
<dbReference type="eggNOG" id="ENOG502S0DI">
    <property type="taxonomic scope" value="Eukaryota"/>
</dbReference>
<keyword evidence="3" id="KW-1185">Reference proteome</keyword>
<proteinExistence type="predicted"/>
<dbReference type="InParanoid" id="E4ZYD9"/>
<gene>
    <name evidence="2" type="ORF">LEMA_P113030.1</name>
</gene>
<dbReference type="OMA" id="KVVFRWK"/>
<dbReference type="EMBL" id="FP929128">
    <property type="protein sequence ID" value="CBX96384.1"/>
    <property type="molecule type" value="Genomic_DNA"/>
</dbReference>
<evidence type="ECO:0000313" key="3">
    <source>
        <dbReference type="Proteomes" id="UP000002668"/>
    </source>
</evidence>
<reference evidence="3" key="1">
    <citation type="journal article" date="2011" name="Nat. Commun.">
        <title>Effector diversification within compartments of the Leptosphaeria maculans genome affected by Repeat-Induced Point mutations.</title>
        <authorList>
            <person name="Rouxel T."/>
            <person name="Grandaubert J."/>
            <person name="Hane J.K."/>
            <person name="Hoede C."/>
            <person name="van de Wouw A.P."/>
            <person name="Couloux A."/>
            <person name="Dominguez V."/>
            <person name="Anthouard V."/>
            <person name="Bally P."/>
            <person name="Bourras S."/>
            <person name="Cozijnsen A.J."/>
            <person name="Ciuffetti L.M."/>
            <person name="Degrave A."/>
            <person name="Dilmaghani A."/>
            <person name="Duret L."/>
            <person name="Fudal I."/>
            <person name="Goodwin S.B."/>
            <person name="Gout L."/>
            <person name="Glaser N."/>
            <person name="Linglin J."/>
            <person name="Kema G.H.J."/>
            <person name="Lapalu N."/>
            <person name="Lawrence C.B."/>
            <person name="May K."/>
            <person name="Meyer M."/>
            <person name="Ollivier B."/>
            <person name="Poulain J."/>
            <person name="Schoch C.L."/>
            <person name="Simon A."/>
            <person name="Spatafora J.W."/>
            <person name="Stachowiak A."/>
            <person name="Turgeon B.G."/>
            <person name="Tyler B.M."/>
            <person name="Vincent D."/>
            <person name="Weissenbach J."/>
            <person name="Amselem J."/>
            <person name="Quesneville H."/>
            <person name="Oliver R.P."/>
            <person name="Wincker P."/>
            <person name="Balesdent M.-H."/>
            <person name="Howlett B.J."/>
        </authorList>
    </citation>
    <scope>NUCLEOTIDE SEQUENCE [LARGE SCALE GENOMIC DNA]</scope>
    <source>
        <strain evidence="3">JN3 / isolate v23.1.3 / race Av1-4-5-6-7-8</strain>
    </source>
</reference>
<dbReference type="VEuPathDB" id="FungiDB:LEMA_P113030.1"/>
<dbReference type="HOGENOM" id="CLU_028621_0_0_1"/>
<dbReference type="PANTHER" id="PTHR48125">
    <property type="entry name" value="LP07818P1"/>
    <property type="match status" value="1"/>
</dbReference>
<evidence type="ECO:0000256" key="1">
    <source>
        <dbReference type="SAM" id="MobiDB-lite"/>
    </source>
</evidence>
<dbReference type="PANTHER" id="PTHR48125:SF10">
    <property type="entry name" value="OS12G0136300 PROTEIN"/>
    <property type="match status" value="1"/>
</dbReference>
<dbReference type="GeneID" id="13289770"/>
<sequence>MARRIIHSLNARTVLHKNSDPNRLALSPTHSPSILLSDTTNHQFVSRRRRHEAIMLDENLPTFFLKPSADKLKHHESFYFTQNGSDPEAQYALHHVDPASNAAKNTYAVALFDSHHPDILYGEVLAKPGWSHPTLSQDEIRRNGGLPPPPQPIYPTEFAIQLYNPDLQVLVKQQTSKWSSTVSWEFSIPQITFRMPSNSDLDRVKTDPAADVNTPRIKFAWRKEGRMGKDMTCYMTGKSTDPTGKKAKKSKEPDITVALFSGLREMTIMEPNLYRIEIEDYKGLEVALLLGAAVIRDLFFSDPTEQFHINSSSMRKNSTGLRTRKSSSPHEGPGITPPVMTPQPPPPTAYTGPSQYPPEKAPLQPTSNAALNAQAPPPLYSSRNAAKRSSLPPLATNQAGDNLPPSQAPIQPLRPMKSQPQHQQTKQGLQLDPRAQWEIDAETARLKAEVEAEAHEQKRREEANRKTRRKQEQEEERKTRQFLEQERRQKEQEEKERRRKQAEIDKETERLRKQFGDQSNLLRPSPQPQHQRRSEPLIPSRWQEPQRQPTLRPAPLPAHPPRHQNTRPAPVPAQPPRVQFQLPFAQAPYLKSNGHRPAASQSSFFNKDSLKPVAMAKKSFWGLRAQSETNAEKLKKKKSSMF</sequence>
<dbReference type="Proteomes" id="UP000002668">
    <property type="component" value="Genome"/>
</dbReference>
<name>E4ZYD9_LEPMJ</name>
<dbReference type="AlphaFoldDB" id="E4ZYD9"/>
<accession>E4ZYD9</accession>
<feature type="region of interest" description="Disordered" evidence="1">
    <location>
        <begin position="310"/>
        <end position="575"/>
    </location>
</feature>
<feature type="compositionally biased region" description="Polar residues" evidence="1">
    <location>
        <begin position="310"/>
        <end position="321"/>
    </location>
</feature>
<feature type="compositionally biased region" description="Basic and acidic residues" evidence="1">
    <location>
        <begin position="442"/>
        <end position="515"/>
    </location>
</feature>